<name>E9DRA0_METAQ</name>
<evidence type="ECO:0000259" key="1">
    <source>
        <dbReference type="Pfam" id="PF00082"/>
    </source>
</evidence>
<accession>E9DRA0</accession>
<dbReference type="GO" id="GO:0006508">
    <property type="term" value="P:proteolysis"/>
    <property type="evidence" value="ECO:0007669"/>
    <property type="project" value="InterPro"/>
</dbReference>
<evidence type="ECO:0000313" key="2">
    <source>
        <dbReference type="EMBL" id="EFY93778.1"/>
    </source>
</evidence>
<dbReference type="SUPFAM" id="SSF52743">
    <property type="entry name" value="Subtilisin-like"/>
    <property type="match status" value="1"/>
</dbReference>
<dbReference type="AlphaFoldDB" id="E9DRA0"/>
<sequence>MVIEAGEQERCVIRRNEVTGSNRPRKDHRAWFHRHAIFLGQWGMAREPENRTSPCKIALLGARMDRARIMFQDSYHTHGRKFTSEDGNGNCVANAISQPMRKNIICLAATGNNGANDGASFPARMHGVIPTFSTDSYGNPSPDHASPIRGRKNFSTLGENVRVWGDGRTEELAYKSGTSFAVCVAAGIRAAMLVFARD</sequence>
<gene>
    <name evidence="2" type="ORF">MAC_00269</name>
</gene>
<organism evidence="3">
    <name type="scientific">Metarhizium acridum (strain CQMa 102)</name>
    <dbReference type="NCBI Taxonomy" id="655827"/>
    <lineage>
        <taxon>Eukaryota</taxon>
        <taxon>Fungi</taxon>
        <taxon>Dikarya</taxon>
        <taxon>Ascomycota</taxon>
        <taxon>Pezizomycotina</taxon>
        <taxon>Sordariomycetes</taxon>
        <taxon>Hypocreomycetidae</taxon>
        <taxon>Hypocreales</taxon>
        <taxon>Clavicipitaceae</taxon>
        <taxon>Metarhizium</taxon>
    </lineage>
</organism>
<dbReference type="GO" id="GO:0004252">
    <property type="term" value="F:serine-type endopeptidase activity"/>
    <property type="evidence" value="ECO:0007669"/>
    <property type="project" value="InterPro"/>
</dbReference>
<dbReference type="eggNOG" id="ENOG502RNYT">
    <property type="taxonomic scope" value="Eukaryota"/>
</dbReference>
<reference evidence="2 3" key="1">
    <citation type="journal article" date="2011" name="PLoS Genet.">
        <title>Genome sequencing and comparative transcriptomics of the model entomopathogenic fungi Metarhizium anisopliae and M. acridum.</title>
        <authorList>
            <person name="Gao Q."/>
            <person name="Jin K."/>
            <person name="Ying S.H."/>
            <person name="Zhang Y."/>
            <person name="Xiao G."/>
            <person name="Shang Y."/>
            <person name="Duan Z."/>
            <person name="Hu X."/>
            <person name="Xie X.Q."/>
            <person name="Zhou G."/>
            <person name="Peng G."/>
            <person name="Luo Z."/>
            <person name="Huang W."/>
            <person name="Wang B."/>
            <person name="Fang W."/>
            <person name="Wang S."/>
            <person name="Zhong Y."/>
            <person name="Ma L.J."/>
            <person name="St Leger R.J."/>
            <person name="Zhao G.P."/>
            <person name="Pei Y."/>
            <person name="Feng M.G."/>
            <person name="Xia Y."/>
            <person name="Wang C."/>
        </authorList>
    </citation>
    <scope>NUCLEOTIDE SEQUENCE [LARGE SCALE GENOMIC DNA]</scope>
    <source>
        <strain evidence="2 3">CQMa 102</strain>
    </source>
</reference>
<dbReference type="Pfam" id="PF00082">
    <property type="entry name" value="Peptidase_S8"/>
    <property type="match status" value="1"/>
</dbReference>
<dbReference type="InterPro" id="IPR000209">
    <property type="entry name" value="Peptidase_S8/S53_dom"/>
</dbReference>
<dbReference type="STRING" id="655827.E9DRA0"/>
<proteinExistence type="predicted"/>
<feature type="domain" description="Peptidase S8/S53" evidence="1">
    <location>
        <begin position="83"/>
        <end position="192"/>
    </location>
</feature>
<dbReference type="CDD" id="cd00306">
    <property type="entry name" value="Peptidases_S8_S53"/>
    <property type="match status" value="1"/>
</dbReference>
<dbReference type="Gene3D" id="3.40.50.200">
    <property type="entry name" value="Peptidase S8/S53 domain"/>
    <property type="match status" value="1"/>
</dbReference>
<evidence type="ECO:0000313" key="3">
    <source>
        <dbReference type="Proteomes" id="UP000002499"/>
    </source>
</evidence>
<protein>
    <recommendedName>
        <fullName evidence="1">Peptidase S8/S53 domain-containing protein</fullName>
    </recommendedName>
</protein>
<dbReference type="InParanoid" id="E9DRA0"/>
<keyword evidence="3" id="KW-1185">Reference proteome</keyword>
<dbReference type="HOGENOM" id="CLU_1378425_0_0_1"/>
<dbReference type="OrthoDB" id="4960667at2759"/>
<dbReference type="Proteomes" id="UP000002499">
    <property type="component" value="Unassembled WGS sequence"/>
</dbReference>
<dbReference type="InterPro" id="IPR036852">
    <property type="entry name" value="Peptidase_S8/S53_dom_sf"/>
</dbReference>
<dbReference type="EMBL" id="GL698470">
    <property type="protein sequence ID" value="EFY93778.1"/>
    <property type="molecule type" value="Genomic_DNA"/>
</dbReference>